<dbReference type="PROSITE" id="PS50157">
    <property type="entry name" value="ZINC_FINGER_C2H2_2"/>
    <property type="match status" value="11"/>
</dbReference>
<dbReference type="Gene3D" id="3.30.160.60">
    <property type="entry name" value="Classic Zinc Finger"/>
    <property type="match status" value="8"/>
</dbReference>
<evidence type="ECO:0000259" key="13">
    <source>
        <dbReference type="PROSITE" id="PS50157"/>
    </source>
</evidence>
<dbReference type="PROSITE" id="PS00028">
    <property type="entry name" value="ZINC_FINGER_C2H2_1"/>
    <property type="match status" value="9"/>
</dbReference>
<evidence type="ECO:0000256" key="2">
    <source>
        <dbReference type="ARBA" id="ARBA00006991"/>
    </source>
</evidence>
<dbReference type="Pfam" id="PF13912">
    <property type="entry name" value="zf-C2H2_6"/>
    <property type="match status" value="1"/>
</dbReference>
<feature type="domain" description="C2H2-type" evidence="13">
    <location>
        <begin position="407"/>
        <end position="434"/>
    </location>
</feature>
<feature type="domain" description="C2H2-type" evidence="13">
    <location>
        <begin position="379"/>
        <end position="406"/>
    </location>
</feature>
<evidence type="ECO:0000256" key="8">
    <source>
        <dbReference type="ARBA" id="ARBA00023125"/>
    </source>
</evidence>
<proteinExistence type="inferred from homology"/>
<evidence type="ECO:0000256" key="3">
    <source>
        <dbReference type="ARBA" id="ARBA00022723"/>
    </source>
</evidence>
<evidence type="ECO:0000313" key="15">
    <source>
        <dbReference type="Proteomes" id="UP000440578"/>
    </source>
</evidence>
<feature type="domain" description="C2H2-type" evidence="13">
    <location>
        <begin position="351"/>
        <end position="378"/>
    </location>
</feature>
<keyword evidence="8" id="KW-0238">DNA-binding</keyword>
<keyword evidence="4" id="KW-0677">Repeat</keyword>
<keyword evidence="10" id="KW-0539">Nucleus</keyword>
<feature type="domain" description="C2H2-type" evidence="13">
    <location>
        <begin position="228"/>
        <end position="256"/>
    </location>
</feature>
<keyword evidence="3" id="KW-0479">Metal-binding</keyword>
<feature type="domain" description="C2H2-type" evidence="13">
    <location>
        <begin position="140"/>
        <end position="168"/>
    </location>
</feature>
<evidence type="ECO:0000256" key="7">
    <source>
        <dbReference type="ARBA" id="ARBA00023015"/>
    </source>
</evidence>
<feature type="region of interest" description="Disordered" evidence="12">
    <location>
        <begin position="490"/>
        <end position="514"/>
    </location>
</feature>
<dbReference type="FunFam" id="3.30.160.60:FF:000414">
    <property type="entry name" value="Zinc finger protein 398"/>
    <property type="match status" value="1"/>
</dbReference>
<dbReference type="SMART" id="SM00355">
    <property type="entry name" value="ZnF_C2H2"/>
    <property type="match status" value="11"/>
</dbReference>
<feature type="domain" description="C2H2-type" evidence="13">
    <location>
        <begin position="463"/>
        <end position="490"/>
    </location>
</feature>
<comment type="subcellular location">
    <subcellularLocation>
        <location evidence="1">Nucleus</location>
    </subcellularLocation>
</comment>
<dbReference type="InterPro" id="IPR036236">
    <property type="entry name" value="Znf_C2H2_sf"/>
</dbReference>
<gene>
    <name evidence="14" type="primary">ZNF708</name>
    <name evidence="14" type="ORF">FJT64_004972</name>
</gene>
<keyword evidence="7" id="KW-0805">Transcription regulation</keyword>
<dbReference type="InterPro" id="IPR013087">
    <property type="entry name" value="Znf_C2H2_type"/>
</dbReference>
<feature type="domain" description="C2H2-type" evidence="13">
    <location>
        <begin position="258"/>
        <end position="286"/>
    </location>
</feature>
<dbReference type="EMBL" id="VIIS01001480">
    <property type="protein sequence ID" value="KAF0297560.1"/>
    <property type="molecule type" value="Genomic_DNA"/>
</dbReference>
<comment type="similarity">
    <text evidence="2">Belongs to the krueppel C2H2-type zinc-finger protein family.</text>
</comment>
<evidence type="ECO:0000256" key="12">
    <source>
        <dbReference type="SAM" id="MobiDB-lite"/>
    </source>
</evidence>
<protein>
    <submittedName>
        <fullName evidence="14">Zinc finger protein 708</fullName>
    </submittedName>
</protein>
<dbReference type="GO" id="GO:0000981">
    <property type="term" value="F:DNA-binding transcription factor activity, RNA polymerase II-specific"/>
    <property type="evidence" value="ECO:0007669"/>
    <property type="project" value="TreeGrafter"/>
</dbReference>
<feature type="domain" description="C2H2-type" evidence="13">
    <location>
        <begin position="435"/>
        <end position="462"/>
    </location>
</feature>
<comment type="caution">
    <text evidence="14">The sequence shown here is derived from an EMBL/GenBank/DDBJ whole genome shotgun (WGS) entry which is preliminary data.</text>
</comment>
<feature type="domain" description="C2H2-type" evidence="13">
    <location>
        <begin position="322"/>
        <end position="340"/>
    </location>
</feature>
<organism evidence="14 15">
    <name type="scientific">Amphibalanus amphitrite</name>
    <name type="common">Striped barnacle</name>
    <name type="synonym">Balanus amphitrite</name>
    <dbReference type="NCBI Taxonomy" id="1232801"/>
    <lineage>
        <taxon>Eukaryota</taxon>
        <taxon>Metazoa</taxon>
        <taxon>Ecdysozoa</taxon>
        <taxon>Arthropoda</taxon>
        <taxon>Crustacea</taxon>
        <taxon>Multicrustacea</taxon>
        <taxon>Cirripedia</taxon>
        <taxon>Thoracica</taxon>
        <taxon>Thoracicalcarea</taxon>
        <taxon>Balanomorpha</taxon>
        <taxon>Balanoidea</taxon>
        <taxon>Balanidae</taxon>
        <taxon>Amphibalaninae</taxon>
        <taxon>Amphibalanus</taxon>
    </lineage>
</organism>
<dbReference type="AlphaFoldDB" id="A0A6A4W1L5"/>
<keyword evidence="15" id="KW-1185">Reference proteome</keyword>
<sequence>MDPLSVSDAAGVPPAAGAPAALQVVAPPPATVTSVRNPLRLVRPPKVTGRLIRPQVVSVVSAGGRTQTRALPVVKIPVGAMSAVTSSMFVIKPRQSSPEQKQAEVVATQPVPAYETAATVLQTPESEEICQSTHESGTRYSCEVCEQSYARLDDLTRHTRSVHNQKRQFRCPGCMRRFTQKRIVEYHMRTHESSRRRGRTVKKGNRLKKENGELEDIKDSPGPGPVKYTCEECGAGFDTRRRFIRHQQMRHDAEAPRYECEVCSATYTRIDELTRHSIQIHHQKKTVPCPRCTRLFTQQRIVDYHVRGHDTKRVYNRVPRPYRCETCQRSFSTQALLVRHNCRDKTSTQRCVCDICGRGVSCPQALRRHRLQHLEERPAKCDTCGAAFIDDVALSKHVLTHSDEKPFLCDHCGKGFRFKDYLVRHTRFHTGERPYPCSACDKRFATSDTLHRHFLIHTGEKPYVCEMCGRPFRQAQQLKTHMKIHNKYSPSFTTQQGSSQRGRSFANAKPAASAPTQLRLTELTNASGAPEVPATGAARLVADESGQLRLVEEGHADVTLQEIHTFETQVL</sequence>
<evidence type="ECO:0000256" key="5">
    <source>
        <dbReference type="ARBA" id="ARBA00022771"/>
    </source>
</evidence>
<evidence type="ECO:0000313" key="14">
    <source>
        <dbReference type="EMBL" id="KAF0297560.1"/>
    </source>
</evidence>
<dbReference type="FunFam" id="3.30.160.60:FF:001506">
    <property type="entry name" value="Zinc finger protein"/>
    <property type="match status" value="1"/>
</dbReference>
<keyword evidence="9" id="KW-0804">Transcription</keyword>
<dbReference type="GO" id="GO:0003677">
    <property type="term" value="F:DNA binding"/>
    <property type="evidence" value="ECO:0007669"/>
    <property type="project" value="UniProtKB-KW"/>
</dbReference>
<dbReference type="GO" id="GO:0008270">
    <property type="term" value="F:zinc ion binding"/>
    <property type="evidence" value="ECO:0007669"/>
    <property type="project" value="UniProtKB-KW"/>
</dbReference>
<dbReference type="Proteomes" id="UP000440578">
    <property type="component" value="Unassembled WGS sequence"/>
</dbReference>
<reference evidence="14 15" key="1">
    <citation type="submission" date="2019-07" db="EMBL/GenBank/DDBJ databases">
        <title>Draft genome assembly of a fouling barnacle, Amphibalanus amphitrite (Darwin, 1854): The first reference genome for Thecostraca.</title>
        <authorList>
            <person name="Kim W."/>
        </authorList>
    </citation>
    <scope>NUCLEOTIDE SEQUENCE [LARGE SCALE GENOMIC DNA]</scope>
    <source>
        <strain evidence="14">SNU_AA5</strain>
        <tissue evidence="14">Soma without cirri and trophi</tissue>
    </source>
</reference>
<dbReference type="FunFam" id="3.30.160.60:FF:001182">
    <property type="entry name" value="Zinc finger, C2H2 type"/>
    <property type="match status" value="1"/>
</dbReference>
<name>A0A6A4W1L5_AMPAM</name>
<dbReference type="SUPFAM" id="SSF57667">
    <property type="entry name" value="beta-beta-alpha zinc fingers"/>
    <property type="match status" value="6"/>
</dbReference>
<feature type="domain" description="C2H2-type" evidence="13">
    <location>
        <begin position="169"/>
        <end position="196"/>
    </location>
</feature>
<dbReference type="GO" id="GO:0005634">
    <property type="term" value="C:nucleus"/>
    <property type="evidence" value="ECO:0007669"/>
    <property type="project" value="UniProtKB-SubCell"/>
</dbReference>
<keyword evidence="5 11" id="KW-0863">Zinc-finger</keyword>
<evidence type="ECO:0000256" key="4">
    <source>
        <dbReference type="ARBA" id="ARBA00022737"/>
    </source>
</evidence>
<feature type="domain" description="C2H2-type" evidence="13">
    <location>
        <begin position="287"/>
        <end position="314"/>
    </location>
</feature>
<evidence type="ECO:0000256" key="1">
    <source>
        <dbReference type="ARBA" id="ARBA00004123"/>
    </source>
</evidence>
<dbReference type="Pfam" id="PF00096">
    <property type="entry name" value="zf-C2H2"/>
    <property type="match status" value="6"/>
</dbReference>
<feature type="compositionally biased region" description="Polar residues" evidence="12">
    <location>
        <begin position="490"/>
        <end position="502"/>
    </location>
</feature>
<evidence type="ECO:0000256" key="11">
    <source>
        <dbReference type="PROSITE-ProRule" id="PRU00042"/>
    </source>
</evidence>
<evidence type="ECO:0000256" key="6">
    <source>
        <dbReference type="ARBA" id="ARBA00022833"/>
    </source>
</evidence>
<dbReference type="OrthoDB" id="7760418at2759"/>
<evidence type="ECO:0000256" key="10">
    <source>
        <dbReference type="ARBA" id="ARBA00023242"/>
    </source>
</evidence>
<keyword evidence="6" id="KW-0862">Zinc</keyword>
<accession>A0A6A4W1L5</accession>
<dbReference type="PANTHER" id="PTHR24394">
    <property type="entry name" value="ZINC FINGER PROTEIN"/>
    <property type="match status" value="1"/>
</dbReference>
<dbReference type="PANTHER" id="PTHR24394:SF44">
    <property type="entry name" value="ZINC FINGER PROTEIN 271-LIKE"/>
    <property type="match status" value="1"/>
</dbReference>
<evidence type="ECO:0000256" key="9">
    <source>
        <dbReference type="ARBA" id="ARBA00023163"/>
    </source>
</evidence>